<dbReference type="SUPFAM" id="SSF55729">
    <property type="entry name" value="Acyl-CoA N-acyltransferases (Nat)"/>
    <property type="match status" value="1"/>
</dbReference>
<dbReference type="PROSITE" id="PS51186">
    <property type="entry name" value="GNAT"/>
    <property type="match status" value="1"/>
</dbReference>
<feature type="domain" description="N-acetyltransferase" evidence="3">
    <location>
        <begin position="7"/>
        <end position="173"/>
    </location>
</feature>
<dbReference type="PANTHER" id="PTHR43877:SF1">
    <property type="entry name" value="ACETYLTRANSFERASE"/>
    <property type="match status" value="1"/>
</dbReference>
<gene>
    <name evidence="4" type="ORF">MTR66_09385</name>
</gene>
<sequence length="174" mass="18717">MEATPIWRIRSAGPDDADALALISGATFLESFAGVVDGGAIVSHCGRELSAGTYRALFEKGARAWLAEVEPGHAPIGYALLCAPELDQAQPGDLELKRIYVLERFHGTVIGSALMRRVCEAAQGAARLLLGVKQDNNRALAFYRKHGFETIGTRSFVVGGKTYDDFVLARPLAN</sequence>
<proteinExistence type="predicted"/>
<dbReference type="EMBL" id="JALHLG010000009">
    <property type="protein sequence ID" value="MCJ2187025.1"/>
    <property type="molecule type" value="Genomic_DNA"/>
</dbReference>
<dbReference type="InterPro" id="IPR050832">
    <property type="entry name" value="Bact_Acetyltransf"/>
</dbReference>
<evidence type="ECO:0000313" key="5">
    <source>
        <dbReference type="Proteomes" id="UP001202281"/>
    </source>
</evidence>
<evidence type="ECO:0000313" key="4">
    <source>
        <dbReference type="EMBL" id="MCJ2187025.1"/>
    </source>
</evidence>
<dbReference type="Gene3D" id="3.40.630.30">
    <property type="match status" value="1"/>
</dbReference>
<dbReference type="CDD" id="cd04301">
    <property type="entry name" value="NAT_SF"/>
    <property type="match status" value="1"/>
</dbReference>
<evidence type="ECO:0000256" key="2">
    <source>
        <dbReference type="ARBA" id="ARBA00023315"/>
    </source>
</evidence>
<dbReference type="Pfam" id="PF13508">
    <property type="entry name" value="Acetyltransf_7"/>
    <property type="match status" value="1"/>
</dbReference>
<dbReference type="Proteomes" id="UP001202281">
    <property type="component" value="Unassembled WGS sequence"/>
</dbReference>
<dbReference type="RefSeq" id="WP_243920134.1">
    <property type="nucleotide sequence ID" value="NZ_JALHLG010000009.1"/>
</dbReference>
<reference evidence="4 5" key="1">
    <citation type="submission" date="2022-04" db="EMBL/GenBank/DDBJ databases">
        <title>Identification of a novel bacterium isolated from mangrove sediments.</title>
        <authorList>
            <person name="Pan X."/>
        </authorList>
    </citation>
    <scope>NUCLEOTIDE SEQUENCE [LARGE SCALE GENOMIC DNA]</scope>
    <source>
        <strain evidence="4 5">B2638</strain>
    </source>
</reference>
<dbReference type="InterPro" id="IPR000182">
    <property type="entry name" value="GNAT_dom"/>
</dbReference>
<organism evidence="4 5">
    <name type="scientific">Novosphingobium beihaiensis</name>
    <dbReference type="NCBI Taxonomy" id="2930389"/>
    <lineage>
        <taxon>Bacteria</taxon>
        <taxon>Pseudomonadati</taxon>
        <taxon>Pseudomonadota</taxon>
        <taxon>Alphaproteobacteria</taxon>
        <taxon>Sphingomonadales</taxon>
        <taxon>Sphingomonadaceae</taxon>
        <taxon>Novosphingobium</taxon>
    </lineage>
</organism>
<comment type="caution">
    <text evidence="4">The sequence shown here is derived from an EMBL/GenBank/DDBJ whole genome shotgun (WGS) entry which is preliminary data.</text>
</comment>
<evidence type="ECO:0000256" key="1">
    <source>
        <dbReference type="ARBA" id="ARBA00022679"/>
    </source>
</evidence>
<keyword evidence="2" id="KW-0012">Acyltransferase</keyword>
<name>A0ABT0BPP1_9SPHN</name>
<keyword evidence="5" id="KW-1185">Reference proteome</keyword>
<accession>A0ABT0BPP1</accession>
<dbReference type="InterPro" id="IPR016181">
    <property type="entry name" value="Acyl_CoA_acyltransferase"/>
</dbReference>
<protein>
    <submittedName>
        <fullName evidence="4">GNAT family N-acetyltransferase</fullName>
    </submittedName>
</protein>
<keyword evidence="1" id="KW-0808">Transferase</keyword>
<evidence type="ECO:0000259" key="3">
    <source>
        <dbReference type="PROSITE" id="PS51186"/>
    </source>
</evidence>
<dbReference type="PANTHER" id="PTHR43877">
    <property type="entry name" value="AMINOALKYLPHOSPHONATE N-ACETYLTRANSFERASE-RELATED-RELATED"/>
    <property type="match status" value="1"/>
</dbReference>